<feature type="signal peptide" evidence="1">
    <location>
        <begin position="1"/>
        <end position="19"/>
    </location>
</feature>
<dbReference type="AlphaFoldDB" id="A0AAD4QEC9"/>
<sequence length="205" mass="20962">MKSVFLLTAISLLATNVHSSVVELEPRATGGYVQNPSGTASFTFYSGCSSPACGKSATGFTAAMSQLAFGAPSGLGAGDACGRCFSVTANKDPFSPSFTGPFNTIVVKVTNLCPVSGNEQWCGQTMSQPTNSFGMSVHFDLCQDTGTDKAFFPSGHGALTGTYQEVSCSQWSGTDGSSLWNGACLSGESAANWPAVSCGNQGTAP</sequence>
<keyword evidence="4" id="KW-1185">Reference proteome</keyword>
<dbReference type="EMBL" id="JAKELL010000019">
    <property type="protein sequence ID" value="KAH8993157.1"/>
    <property type="molecule type" value="Genomic_DNA"/>
</dbReference>
<evidence type="ECO:0000313" key="4">
    <source>
        <dbReference type="Proteomes" id="UP001201163"/>
    </source>
</evidence>
<proteinExistence type="predicted"/>
<reference evidence="3" key="1">
    <citation type="submission" date="2022-01" db="EMBL/GenBank/DDBJ databases">
        <title>Comparative genomics reveals a dynamic genome evolution in the ectomycorrhizal milk-cap (Lactarius) mushrooms.</title>
        <authorList>
            <consortium name="DOE Joint Genome Institute"/>
            <person name="Lebreton A."/>
            <person name="Tang N."/>
            <person name="Kuo A."/>
            <person name="LaButti K."/>
            <person name="Drula E."/>
            <person name="Barry K."/>
            <person name="Clum A."/>
            <person name="Lipzen A."/>
            <person name="Mousain D."/>
            <person name="Ng V."/>
            <person name="Wang R."/>
            <person name="Wang X."/>
            <person name="Dai Y."/>
            <person name="Henrissat B."/>
            <person name="Grigoriev I.V."/>
            <person name="Guerin-Laguette A."/>
            <person name="Yu F."/>
            <person name="Martin F.M."/>
        </authorList>
    </citation>
    <scope>NUCLEOTIDE SEQUENCE</scope>
    <source>
        <strain evidence="3">QP</strain>
    </source>
</reference>
<evidence type="ECO:0000256" key="1">
    <source>
        <dbReference type="SAM" id="SignalP"/>
    </source>
</evidence>
<protein>
    <submittedName>
        <fullName evidence="3">Endoglucanase V-like protein</fullName>
    </submittedName>
</protein>
<feature type="domain" description="Expansin-like EG45" evidence="2">
    <location>
        <begin position="50"/>
        <end position="173"/>
    </location>
</feature>
<dbReference type="PROSITE" id="PS50842">
    <property type="entry name" value="EXPANSIN_EG45"/>
    <property type="match status" value="1"/>
</dbReference>
<keyword evidence="1" id="KW-0732">Signal</keyword>
<evidence type="ECO:0000259" key="2">
    <source>
        <dbReference type="PROSITE" id="PS50842"/>
    </source>
</evidence>
<dbReference type="InterPro" id="IPR007112">
    <property type="entry name" value="Expansin/allergen_DPBB_dom"/>
</dbReference>
<dbReference type="Pfam" id="PF22514">
    <property type="entry name" value="EXPB1_D1"/>
    <property type="match status" value="1"/>
</dbReference>
<name>A0AAD4QEC9_9AGAM</name>
<organism evidence="3 4">
    <name type="scientific">Lactarius akahatsu</name>
    <dbReference type="NCBI Taxonomy" id="416441"/>
    <lineage>
        <taxon>Eukaryota</taxon>
        <taxon>Fungi</taxon>
        <taxon>Dikarya</taxon>
        <taxon>Basidiomycota</taxon>
        <taxon>Agaricomycotina</taxon>
        <taxon>Agaricomycetes</taxon>
        <taxon>Russulales</taxon>
        <taxon>Russulaceae</taxon>
        <taxon>Lactarius</taxon>
    </lineage>
</organism>
<comment type="caution">
    <text evidence="3">The sequence shown here is derived from an EMBL/GenBank/DDBJ whole genome shotgun (WGS) entry which is preliminary data.</text>
</comment>
<evidence type="ECO:0000313" key="3">
    <source>
        <dbReference type="EMBL" id="KAH8993157.1"/>
    </source>
</evidence>
<gene>
    <name evidence="3" type="ORF">EDB92DRAFT_438941</name>
</gene>
<feature type="chain" id="PRO_5042092245" evidence="1">
    <location>
        <begin position="20"/>
        <end position="205"/>
    </location>
</feature>
<dbReference type="Proteomes" id="UP001201163">
    <property type="component" value="Unassembled WGS sequence"/>
</dbReference>
<dbReference type="SUPFAM" id="SSF50685">
    <property type="entry name" value="Barwin-like endoglucanases"/>
    <property type="match status" value="1"/>
</dbReference>
<dbReference type="CDD" id="cd22278">
    <property type="entry name" value="DPBB_GH45_endoglucanase"/>
    <property type="match status" value="1"/>
</dbReference>
<accession>A0AAD4QEC9</accession>
<dbReference type="InterPro" id="IPR036908">
    <property type="entry name" value="RlpA-like_sf"/>
</dbReference>
<dbReference type="Gene3D" id="2.40.40.10">
    <property type="entry name" value="RlpA-like domain"/>
    <property type="match status" value="1"/>
</dbReference>